<dbReference type="InterPro" id="IPR040442">
    <property type="entry name" value="Pyrv_kinase-like_dom_sf"/>
</dbReference>
<feature type="binding site" evidence="11">
    <location>
        <begin position="100"/>
        <end position="102"/>
    </location>
    <ligand>
        <name>substrate</name>
    </ligand>
</feature>
<dbReference type="GO" id="GO:0046872">
    <property type="term" value="F:metal ion binding"/>
    <property type="evidence" value="ECO:0007669"/>
    <property type="project" value="UniProtKB-KW"/>
</dbReference>
<accession>A0A3P3W562</accession>
<dbReference type="PIRSF" id="PIRSF001362">
    <property type="entry name" value="Isocit_lyase"/>
    <property type="match status" value="1"/>
</dbReference>
<evidence type="ECO:0000256" key="9">
    <source>
        <dbReference type="NCBIfam" id="TIGR01346"/>
    </source>
</evidence>
<evidence type="ECO:0000313" key="14">
    <source>
        <dbReference type="Proteomes" id="UP000274391"/>
    </source>
</evidence>
<dbReference type="InterPro" id="IPR015813">
    <property type="entry name" value="Pyrv/PenolPyrv_kinase-like_dom"/>
</dbReference>
<feature type="binding site" evidence="11">
    <location>
        <position position="237"/>
    </location>
    <ligand>
        <name>substrate</name>
    </ligand>
</feature>
<dbReference type="RefSeq" id="WP_124969845.1">
    <property type="nucleotide sequence ID" value="NZ_RQVS01000003.1"/>
</dbReference>
<feature type="active site" description="Proton acceptor" evidence="10">
    <location>
        <position position="200"/>
    </location>
</feature>
<proteinExistence type="inferred from homology"/>
<evidence type="ECO:0000256" key="5">
    <source>
        <dbReference type="ARBA" id="ARBA00022435"/>
    </source>
</evidence>
<dbReference type="EC" id="4.1.3.1" evidence="4 9"/>
<dbReference type="Gene3D" id="3.20.20.60">
    <property type="entry name" value="Phosphoenolpyruvate-binding domains"/>
    <property type="match status" value="1"/>
</dbReference>
<evidence type="ECO:0000256" key="12">
    <source>
        <dbReference type="PIRSR" id="PIRSR001362-3"/>
    </source>
</evidence>
<feature type="binding site" evidence="11">
    <location>
        <begin position="322"/>
        <end position="326"/>
    </location>
    <ligand>
        <name>substrate</name>
    </ligand>
</feature>
<keyword evidence="7 13" id="KW-0456">Lyase</keyword>
<feature type="binding site" evidence="11">
    <location>
        <position position="356"/>
    </location>
    <ligand>
        <name>substrate</name>
    </ligand>
</feature>
<gene>
    <name evidence="13" type="primary">aceA</name>
    <name evidence="13" type="ORF">EG850_03195</name>
</gene>
<dbReference type="PANTHER" id="PTHR21631">
    <property type="entry name" value="ISOCITRATE LYASE/MALATE SYNTHASE"/>
    <property type="match status" value="1"/>
</dbReference>
<comment type="pathway">
    <text evidence="1">Carbohydrate metabolism; glyoxylate cycle; (S)-malate from isocitrate: step 1/2.</text>
</comment>
<feature type="binding site" evidence="11">
    <location>
        <begin position="201"/>
        <end position="202"/>
    </location>
    <ligand>
        <name>substrate</name>
    </ligand>
</feature>
<comment type="caution">
    <text evidence="13">The sequence shown here is derived from an EMBL/GenBank/DDBJ whole genome shotgun (WGS) entry which is preliminary data.</text>
</comment>
<organism evidence="13 14">
    <name type="scientific">Gulosibacter macacae</name>
    <dbReference type="NCBI Taxonomy" id="2488791"/>
    <lineage>
        <taxon>Bacteria</taxon>
        <taxon>Bacillati</taxon>
        <taxon>Actinomycetota</taxon>
        <taxon>Actinomycetes</taxon>
        <taxon>Micrococcales</taxon>
        <taxon>Microbacteriaceae</taxon>
        <taxon>Gulosibacter</taxon>
    </lineage>
</organism>
<feature type="binding site" evidence="12">
    <location>
        <position position="162"/>
    </location>
    <ligand>
        <name>Mg(2+)</name>
        <dbReference type="ChEBI" id="CHEBI:18420"/>
    </ligand>
</feature>
<dbReference type="OrthoDB" id="8629576at2"/>
<evidence type="ECO:0000256" key="10">
    <source>
        <dbReference type="PIRSR" id="PIRSR001362-1"/>
    </source>
</evidence>
<dbReference type="InterPro" id="IPR006254">
    <property type="entry name" value="Isocitrate_lyase"/>
</dbReference>
<dbReference type="GO" id="GO:0004451">
    <property type="term" value="F:isocitrate lyase activity"/>
    <property type="evidence" value="ECO:0007669"/>
    <property type="project" value="UniProtKB-UniRule"/>
</dbReference>
<dbReference type="GO" id="GO:0006097">
    <property type="term" value="P:glyoxylate cycle"/>
    <property type="evidence" value="ECO:0007669"/>
    <property type="project" value="UniProtKB-KW"/>
</dbReference>
<dbReference type="InterPro" id="IPR039556">
    <property type="entry name" value="ICL/PEPM"/>
</dbReference>
<dbReference type="Proteomes" id="UP000274391">
    <property type="component" value="Unassembled WGS sequence"/>
</dbReference>
<evidence type="ECO:0000256" key="4">
    <source>
        <dbReference type="ARBA" id="ARBA00012909"/>
    </source>
</evidence>
<dbReference type="PROSITE" id="PS00161">
    <property type="entry name" value="ISOCITRATE_LYASE"/>
    <property type="match status" value="1"/>
</dbReference>
<evidence type="ECO:0000256" key="2">
    <source>
        <dbReference type="ARBA" id="ARBA00005704"/>
    </source>
</evidence>
<comment type="subunit">
    <text evidence="3">Homotetramer.</text>
</comment>
<dbReference type="SUPFAM" id="SSF51621">
    <property type="entry name" value="Phosphoenolpyruvate/pyruvate domain"/>
    <property type="match status" value="1"/>
</dbReference>
<evidence type="ECO:0000256" key="3">
    <source>
        <dbReference type="ARBA" id="ARBA00011881"/>
    </source>
</evidence>
<dbReference type="NCBIfam" id="TIGR01346">
    <property type="entry name" value="isocit_lyase"/>
    <property type="match status" value="1"/>
</dbReference>
<keyword evidence="12" id="KW-0479">Metal-binding</keyword>
<evidence type="ECO:0000313" key="13">
    <source>
        <dbReference type="EMBL" id="RRJ87873.1"/>
    </source>
</evidence>
<evidence type="ECO:0000256" key="7">
    <source>
        <dbReference type="ARBA" id="ARBA00023239"/>
    </source>
</evidence>
<evidence type="ECO:0000256" key="11">
    <source>
        <dbReference type="PIRSR" id="PIRSR001362-2"/>
    </source>
</evidence>
<dbReference type="AlphaFoldDB" id="A0A3P3W562"/>
<comment type="similarity">
    <text evidence="2">Belongs to the isocitrate lyase/PEP mutase superfamily. Isocitrate lyase family.</text>
</comment>
<comment type="catalytic activity">
    <reaction evidence="8">
        <text>D-threo-isocitrate = glyoxylate + succinate</text>
        <dbReference type="Rhea" id="RHEA:13245"/>
        <dbReference type="ChEBI" id="CHEBI:15562"/>
        <dbReference type="ChEBI" id="CHEBI:30031"/>
        <dbReference type="ChEBI" id="CHEBI:36655"/>
        <dbReference type="EC" id="4.1.3.1"/>
    </reaction>
</comment>
<keyword evidence="5" id="KW-0329">Glyoxylate bypass</keyword>
<sequence>MTSFTRPGDQRTTAAELAAEWDADPRWAGIRRDYTPEDVLALRGPVQEERTLARRGAQRLWDLIQENQDDPESWVRALGALTGNQAVQQVRAGLQAIYLSGWQVAADANLSGKTYPDQSLYPANSVPAVVRRINNALMRAAQIEFAETGTNSREWLAPIVADAEAGFGGPLNAYELMLGMIEAGAAGVHWEDQLASEKKCGHMGGKVLIPTGHHIRTLNAARLAADVAGVPSIIIARTDALAANLITSDIDERDKPFLTGERTAEGFYETTGGIEPVIARGLAYAEYADLLWVESSEPDLELARRFAERIHQDFPGKRLAYNCSPSFNWRRHLDDETIAKFQRELSAMGYAFQFITLAGFHSLNYGMFDLALGYRDRQMSAYVELQEREFAAAAQGFTAHKHQAEVGTGYFDRIATTLNPESATLALVGSTESEQFH</sequence>
<evidence type="ECO:0000256" key="8">
    <source>
        <dbReference type="ARBA" id="ARBA00023531"/>
    </source>
</evidence>
<dbReference type="PANTHER" id="PTHR21631:SF3">
    <property type="entry name" value="BIFUNCTIONAL GLYOXYLATE CYCLE PROTEIN"/>
    <property type="match status" value="1"/>
</dbReference>
<comment type="cofactor">
    <cofactor evidence="12">
        <name>Mg(2+)</name>
        <dbReference type="ChEBI" id="CHEBI:18420"/>
    </cofactor>
    <text evidence="12">Can also use Mn(2+) ion.</text>
</comment>
<dbReference type="FunFam" id="3.20.20.60:FF:000005">
    <property type="entry name" value="Isocitrate lyase"/>
    <property type="match status" value="1"/>
</dbReference>
<reference evidence="13 14" key="1">
    <citation type="submission" date="2018-11" db="EMBL/GenBank/DDBJ databases">
        <title>YIM 102482-1 draft genome.</title>
        <authorList>
            <person name="Li G."/>
            <person name="Jiang Y."/>
        </authorList>
    </citation>
    <scope>NUCLEOTIDE SEQUENCE [LARGE SCALE GENOMIC DNA]</scope>
    <source>
        <strain evidence="13 14">YIM 102482-1</strain>
    </source>
</reference>
<protein>
    <recommendedName>
        <fullName evidence="4 9">Isocitrate lyase</fullName>
        <ecNumber evidence="4 9">4.1.3.1</ecNumber>
    </recommendedName>
</protein>
<dbReference type="CDD" id="cd00377">
    <property type="entry name" value="ICL_PEPM"/>
    <property type="match status" value="1"/>
</dbReference>
<evidence type="ECO:0000256" key="6">
    <source>
        <dbReference type="ARBA" id="ARBA00022532"/>
    </source>
</evidence>
<keyword evidence="14" id="KW-1185">Reference proteome</keyword>
<dbReference type="InterPro" id="IPR018523">
    <property type="entry name" value="Isocitrate_lyase_ph_CS"/>
</dbReference>
<evidence type="ECO:0000256" key="1">
    <source>
        <dbReference type="ARBA" id="ARBA00004793"/>
    </source>
</evidence>
<dbReference type="EMBL" id="RQVS01000003">
    <property type="protein sequence ID" value="RRJ87873.1"/>
    <property type="molecule type" value="Genomic_DNA"/>
</dbReference>
<dbReference type="GO" id="GO:0006099">
    <property type="term" value="P:tricarboxylic acid cycle"/>
    <property type="evidence" value="ECO:0007669"/>
    <property type="project" value="UniProtKB-UniRule"/>
</dbReference>
<dbReference type="NCBIfam" id="NF011645">
    <property type="entry name" value="PRK15063.1"/>
    <property type="match status" value="1"/>
</dbReference>
<name>A0A3P3W562_9MICO</name>
<keyword evidence="6" id="KW-0816">Tricarboxylic acid cycle</keyword>
<dbReference type="Pfam" id="PF00463">
    <property type="entry name" value="ICL"/>
    <property type="match status" value="2"/>
</dbReference>
<keyword evidence="12" id="KW-0460">Magnesium</keyword>